<dbReference type="CDD" id="cd14748">
    <property type="entry name" value="PBP2_UgpB"/>
    <property type="match status" value="1"/>
</dbReference>
<sequence>MGNGLRGAVALAAAALLALTAAGCGGDDADGGKVKITWWHGQSAPYDEPLKKLAAEYSRAHPDVEIVPQLGTSNVDDMLQKVTAALAGGDAPDIAYMYGSWTAALAENRKVVDLSDTVKDPSFGWADFWESERAAATVDGKVVGVPAVVDNLGVVYNKKLFDAAGVPHPKADWTWEDFRAAAKRLTNPGKNVYGTAYPVSGGEDTVWRLWPMLWQQGGSILTPDGKKAAFNTPQAAAALDLWRGMARDDKSVYLDQNGEKFLPLFQSGKVAMVVTGPFALLDFKEHGIDYGAVQLPGYNGNHETISGPDFWVLFDNGSRREKAAKEFAAWLSKPEQDARWSLAVGNLPLRKATTQLPEYKKYVADFPGAAEFVANLANAKKARPSSAAYAKFSEAVGNAITTSLIAGDPASKTLGEAAKKTDDLLAKEK</sequence>
<protein>
    <submittedName>
        <fullName evidence="2">Carbohydrate ABC transporter substrate-binding protein, CUT1 family</fullName>
    </submittedName>
</protein>
<dbReference type="PROSITE" id="PS51257">
    <property type="entry name" value="PROKAR_LIPOPROTEIN"/>
    <property type="match status" value="1"/>
</dbReference>
<dbReference type="InterPro" id="IPR050490">
    <property type="entry name" value="Bact_solute-bd_prot1"/>
</dbReference>
<dbReference type="InterPro" id="IPR006059">
    <property type="entry name" value="SBP"/>
</dbReference>
<evidence type="ECO:0000313" key="3">
    <source>
        <dbReference type="Proteomes" id="UP000183413"/>
    </source>
</evidence>
<dbReference type="Gene3D" id="3.40.190.10">
    <property type="entry name" value="Periplasmic binding protein-like II"/>
    <property type="match status" value="1"/>
</dbReference>
<dbReference type="RefSeq" id="WP_083597807.1">
    <property type="nucleotide sequence ID" value="NZ_FOVH01000007.1"/>
</dbReference>
<dbReference type="AlphaFoldDB" id="A0A1I5I8L2"/>
<feature type="chain" id="PRO_5038902414" evidence="1">
    <location>
        <begin position="24"/>
        <end position="429"/>
    </location>
</feature>
<keyword evidence="1" id="KW-0732">Signal</keyword>
<evidence type="ECO:0000313" key="2">
    <source>
        <dbReference type="EMBL" id="SFO56998.1"/>
    </source>
</evidence>
<dbReference type="FunCoup" id="A0A1I5I8L2">
    <property type="interactions" value="56"/>
</dbReference>
<reference evidence="2 3" key="1">
    <citation type="submission" date="2016-10" db="EMBL/GenBank/DDBJ databases">
        <authorList>
            <person name="de Groot N.N."/>
        </authorList>
    </citation>
    <scope>NUCLEOTIDE SEQUENCE [LARGE SCALE GENOMIC DNA]</scope>
    <source>
        <strain evidence="2 3">DSM 43067</strain>
    </source>
</reference>
<proteinExistence type="predicted"/>
<accession>A0A1I5I8L2</accession>
<dbReference type="eggNOG" id="COG1653">
    <property type="taxonomic scope" value="Bacteria"/>
</dbReference>
<gene>
    <name evidence="2" type="ORF">SAMN04489713_107198</name>
</gene>
<organism evidence="2 3">
    <name type="scientific">Actinomadura madurae</name>
    <dbReference type="NCBI Taxonomy" id="1993"/>
    <lineage>
        <taxon>Bacteria</taxon>
        <taxon>Bacillati</taxon>
        <taxon>Actinomycetota</taxon>
        <taxon>Actinomycetes</taxon>
        <taxon>Streptosporangiales</taxon>
        <taxon>Thermomonosporaceae</taxon>
        <taxon>Actinomadura</taxon>
    </lineage>
</organism>
<dbReference type="Proteomes" id="UP000183413">
    <property type="component" value="Unassembled WGS sequence"/>
</dbReference>
<dbReference type="Pfam" id="PF13416">
    <property type="entry name" value="SBP_bac_8"/>
    <property type="match status" value="1"/>
</dbReference>
<dbReference type="InParanoid" id="A0A1I5I8L2"/>
<dbReference type="SUPFAM" id="SSF53850">
    <property type="entry name" value="Periplasmic binding protein-like II"/>
    <property type="match status" value="1"/>
</dbReference>
<dbReference type="PANTHER" id="PTHR43649">
    <property type="entry name" value="ARABINOSE-BINDING PROTEIN-RELATED"/>
    <property type="match status" value="1"/>
</dbReference>
<dbReference type="EMBL" id="FOVH01000007">
    <property type="protein sequence ID" value="SFO56998.1"/>
    <property type="molecule type" value="Genomic_DNA"/>
</dbReference>
<evidence type="ECO:0000256" key="1">
    <source>
        <dbReference type="SAM" id="SignalP"/>
    </source>
</evidence>
<keyword evidence="3" id="KW-1185">Reference proteome</keyword>
<feature type="signal peptide" evidence="1">
    <location>
        <begin position="1"/>
        <end position="23"/>
    </location>
</feature>
<dbReference type="STRING" id="1993.SAMN04489713_107198"/>
<dbReference type="OrthoDB" id="2644341at2"/>
<name>A0A1I5I8L2_9ACTN</name>
<dbReference type="PANTHER" id="PTHR43649:SF30">
    <property type="entry name" value="ABC TRANSPORTER SUBSTRATE-BINDING PROTEIN"/>
    <property type="match status" value="1"/>
</dbReference>